<dbReference type="GO" id="GO:0006811">
    <property type="term" value="P:monoatomic ion transport"/>
    <property type="evidence" value="ECO:0007669"/>
    <property type="project" value="UniProtKB-KW"/>
</dbReference>
<evidence type="ECO:0000313" key="13">
    <source>
        <dbReference type="EMBL" id="CDZ94056.1"/>
    </source>
</evidence>
<evidence type="ECO:0000256" key="1">
    <source>
        <dbReference type="ARBA" id="ARBA00004442"/>
    </source>
</evidence>
<dbReference type="Pfam" id="PF03865">
    <property type="entry name" value="ShlB"/>
    <property type="match status" value="1"/>
</dbReference>
<evidence type="ECO:0000313" key="14">
    <source>
        <dbReference type="Proteomes" id="UP000053902"/>
    </source>
</evidence>
<accession>A0A078LW23</accession>
<comment type="function">
    <text evidence="9">Involved in fatty acylation of protoxin at internal lysine residues, thereby converting it to the active toxin.</text>
</comment>
<evidence type="ECO:0000256" key="9">
    <source>
        <dbReference type="RuleBase" id="RU368102"/>
    </source>
</evidence>
<keyword evidence="14" id="KW-1185">Reference proteome</keyword>
<keyword evidence="4" id="KW-1134">Transmembrane beta strand</keyword>
<dbReference type="InterPro" id="IPR005565">
    <property type="entry name" value="Hemolysn_activator_HlyB_C"/>
</dbReference>
<keyword evidence="6" id="KW-0813">Transport</keyword>
<dbReference type="STRING" id="1499686.BN1079_01367"/>
<dbReference type="FunFam" id="2.40.160.50:FF:000009">
    <property type="entry name" value="Putative hemolysin activator protein"/>
    <property type="match status" value="1"/>
</dbReference>
<name>A0A078LW23_9PSED</name>
<dbReference type="InterPro" id="IPR051544">
    <property type="entry name" value="TPS_OM_transporter"/>
</dbReference>
<dbReference type="GO" id="GO:0005737">
    <property type="term" value="C:cytoplasm"/>
    <property type="evidence" value="ECO:0007669"/>
    <property type="project" value="UniProtKB-SubCell"/>
</dbReference>
<reference evidence="13 14" key="1">
    <citation type="submission" date="2014-07" db="EMBL/GenBank/DDBJ databases">
        <authorList>
            <person name="Urmite Genomes Urmite Genomes"/>
        </authorList>
    </citation>
    <scope>NUCLEOTIDE SEQUENCE [LARGE SCALE GENOMIC DNA]</scope>
    <source>
        <strain evidence="13 14">20_BN</strain>
    </source>
</reference>
<evidence type="ECO:0000259" key="11">
    <source>
        <dbReference type="Pfam" id="PF08479"/>
    </source>
</evidence>
<dbReference type="Gene3D" id="3.10.20.310">
    <property type="entry name" value="membrane protein fhac"/>
    <property type="match status" value="1"/>
</dbReference>
<evidence type="ECO:0000259" key="10">
    <source>
        <dbReference type="Pfam" id="PF03865"/>
    </source>
</evidence>
<dbReference type="GO" id="GO:0008320">
    <property type="term" value="F:protein transmembrane transporter activity"/>
    <property type="evidence" value="ECO:0007669"/>
    <property type="project" value="TreeGrafter"/>
</dbReference>
<sequence>MFFPSRSRGLLLCRAGKSAVAFCHASLVAPTFKHALLVSLLILAGPAAAADSVLGQELLRQQERERAQREKLEPSPDVRFELPGAQFDGDRLPEQETPCFAIHHIQLLGEAAPAFQWALSAANPADDPALGRCLGATGINLSMKRIQNAIVARGFVTTRVLAEPQDLNQGTLRLTLVPGRIRNIRFAENSSSRARIWNAVPANSGDLLNLRDIEQALENFKRVPTAEADIQIVPAEGADAKPGESDVVIHWKQALPLRLSLSLDDSGSDSTGKYQGNVALSFDHLLTLNDLFYLSYNHDLGGGQSGERGSKGHTLHYSLPYGYWMLGITASEYDYHQSVAGASQTYRYSGHSRNNEVRLSRLLYRDGVRKTIAALGGWTRSSSNHIDDTEIEVQRRRMAGWAFDLSHREFVGTSTLDLGLGYRRGTGAHNSLRAPEEDFGEGTSRAAIITAHAQAHVPFELARQRLRYTGSWRAQWNRTPLVPQDRFSIGGRYTVRGFDGENILSAERGWLIRNDLGLALGRSGQELYLGLDYGEVGGSSSEWLLGKHLAGAVIGLRGGYKALSYDLFWGQALDKPDGFKTADSTTGIQSQLVVLRKAMRFDTLDFTAPGLFDSPWNEAEVLGSAVWLWMHSPAHRDAPLHSLSALLLPALKHKQFILACEQGKPVFYLSWLNLSAQAQARYLRESPLCIPDADWNSGDCMWIHDWVAPFGHTQQITRLLQRRLLANRCARALYHRGEERGLRVKTFQGIGVMPAEARAWFEAHPLPSAS</sequence>
<gene>
    <name evidence="13" type="ORF">BN1079_01367</name>
</gene>
<feature type="domain" description="Haemolysin activator HlyB C-terminal" evidence="10">
    <location>
        <begin position="243"/>
        <end position="558"/>
    </location>
</feature>
<evidence type="ECO:0000256" key="4">
    <source>
        <dbReference type="ARBA" id="ARBA00022452"/>
    </source>
</evidence>
<evidence type="ECO:0000256" key="8">
    <source>
        <dbReference type="ARBA" id="ARBA00023237"/>
    </source>
</evidence>
<keyword evidence="6" id="KW-0406">Ion transport</keyword>
<keyword evidence="7" id="KW-0472">Membrane</keyword>
<proteinExistence type="inferred from homology"/>
<dbReference type="Pfam" id="PF02794">
    <property type="entry name" value="HlyC"/>
    <property type="match status" value="1"/>
</dbReference>
<dbReference type="EC" id="2.3.1.-" evidence="9"/>
<keyword evidence="9" id="KW-0012">Acyltransferase</keyword>
<evidence type="ECO:0000256" key="3">
    <source>
        <dbReference type="ARBA" id="ARBA00009055"/>
    </source>
</evidence>
<evidence type="ECO:0000259" key="12">
    <source>
        <dbReference type="Pfam" id="PF17287"/>
    </source>
</evidence>
<dbReference type="GO" id="GO:0009279">
    <property type="term" value="C:cell outer membrane"/>
    <property type="evidence" value="ECO:0007669"/>
    <property type="project" value="UniProtKB-SubCell"/>
</dbReference>
<dbReference type="Proteomes" id="UP000053902">
    <property type="component" value="Unassembled WGS sequence"/>
</dbReference>
<dbReference type="GO" id="GO:0046819">
    <property type="term" value="P:protein secretion by the type V secretion system"/>
    <property type="evidence" value="ECO:0007669"/>
    <property type="project" value="TreeGrafter"/>
</dbReference>
<dbReference type="eggNOG" id="COG2831">
    <property type="taxonomic scope" value="Bacteria"/>
</dbReference>
<dbReference type="AlphaFoldDB" id="A0A078LW23"/>
<dbReference type="OrthoDB" id="290122at2"/>
<dbReference type="Gene3D" id="2.40.160.50">
    <property type="entry name" value="membrane protein fhac: a member of the omp85/tpsb transporter family"/>
    <property type="match status" value="1"/>
</dbReference>
<evidence type="ECO:0000256" key="6">
    <source>
        <dbReference type="ARBA" id="ARBA00023065"/>
    </source>
</evidence>
<comment type="similarity">
    <text evidence="2 9">Belongs to the RTX toxin acyltransferase family.</text>
</comment>
<dbReference type="PANTHER" id="PTHR34597">
    <property type="entry name" value="SLR1661 PROTEIN"/>
    <property type="match status" value="1"/>
</dbReference>
<dbReference type="Pfam" id="PF17287">
    <property type="entry name" value="POTRA_3"/>
    <property type="match status" value="1"/>
</dbReference>
<dbReference type="InterPro" id="IPR013686">
    <property type="entry name" value="Polypept-transport_assoc_ShlB"/>
</dbReference>
<keyword evidence="9" id="KW-0204">Cytolysis</keyword>
<dbReference type="GO" id="GO:0031640">
    <property type="term" value="P:killing of cells of another organism"/>
    <property type="evidence" value="ECO:0007669"/>
    <property type="project" value="UniProtKB-KW"/>
</dbReference>
<dbReference type="eggNOG" id="COG2994">
    <property type="taxonomic scope" value="Bacteria"/>
</dbReference>
<dbReference type="Pfam" id="PF08479">
    <property type="entry name" value="POTRA_2"/>
    <property type="match status" value="1"/>
</dbReference>
<dbReference type="GO" id="GO:0098046">
    <property type="term" value="C:type V protein secretion system complex"/>
    <property type="evidence" value="ECO:0007669"/>
    <property type="project" value="TreeGrafter"/>
</dbReference>
<evidence type="ECO:0000256" key="5">
    <source>
        <dbReference type="ARBA" id="ARBA00022692"/>
    </source>
</evidence>
<keyword evidence="9" id="KW-0808">Transferase</keyword>
<dbReference type="PANTHER" id="PTHR34597:SF3">
    <property type="entry name" value="OUTER MEMBRANE TRANSPORTER CDIB"/>
    <property type="match status" value="1"/>
</dbReference>
<feature type="domain" description="Polypeptide-transport-associated ShlB-type" evidence="11">
    <location>
        <begin position="100"/>
        <end position="179"/>
    </location>
</feature>
<protein>
    <recommendedName>
        <fullName evidence="9">RTX toxin-activating lysine-acyltransferase</fullName>
        <ecNumber evidence="9">2.3.1.-</ecNumber>
    </recommendedName>
</protein>
<evidence type="ECO:0000256" key="2">
    <source>
        <dbReference type="ARBA" id="ARBA00005686"/>
    </source>
</evidence>
<comment type="similarity">
    <text evidence="3">Belongs to the TPS (TC 1.B.20) family.</text>
</comment>
<keyword evidence="8" id="KW-0998">Cell outer membrane</keyword>
<keyword evidence="9" id="KW-0963">Cytoplasm</keyword>
<dbReference type="InterPro" id="IPR003996">
    <property type="entry name" value="RTX_toxin-activating_protC_bac"/>
</dbReference>
<dbReference type="HOGENOM" id="CLU_020581_2_0_6"/>
<dbReference type="InterPro" id="IPR035251">
    <property type="entry name" value="ShlB_POTRA"/>
</dbReference>
<dbReference type="EMBL" id="CCSF01000001">
    <property type="protein sequence ID" value="CDZ94056.1"/>
    <property type="molecule type" value="Genomic_DNA"/>
</dbReference>
<keyword evidence="5" id="KW-0812">Transmembrane</keyword>
<dbReference type="GO" id="GO:0009404">
    <property type="term" value="P:toxin metabolic process"/>
    <property type="evidence" value="ECO:0007669"/>
    <property type="project" value="UniProtKB-UniRule"/>
</dbReference>
<dbReference type="GO" id="GO:0016746">
    <property type="term" value="F:acyltransferase activity"/>
    <property type="evidence" value="ECO:0007669"/>
    <property type="project" value="UniProtKB-UniRule"/>
</dbReference>
<feature type="domain" description="ShlB POTRA" evidence="12">
    <location>
        <begin position="180"/>
        <end position="234"/>
    </location>
</feature>
<evidence type="ECO:0000256" key="7">
    <source>
        <dbReference type="ARBA" id="ARBA00023136"/>
    </source>
</evidence>
<dbReference type="PRINTS" id="PR01489">
    <property type="entry name" value="RTXTOXINC"/>
</dbReference>
<comment type="subcellular location">
    <subcellularLocation>
        <location evidence="1">Cell outer membrane</location>
    </subcellularLocation>
    <subcellularLocation>
        <location evidence="9">Cytoplasm</location>
    </subcellularLocation>
</comment>
<organism evidence="13 14">
    <name type="scientific">Pseudomonas saudiphocaensis</name>
    <dbReference type="NCBI Taxonomy" id="1499686"/>
    <lineage>
        <taxon>Bacteria</taxon>
        <taxon>Pseudomonadati</taxon>
        <taxon>Pseudomonadota</taxon>
        <taxon>Gammaproteobacteria</taxon>
        <taxon>Pseudomonadales</taxon>
        <taxon>Pseudomonadaceae</taxon>
        <taxon>Pseudomonas</taxon>
    </lineage>
</organism>